<dbReference type="EMBL" id="CP073346">
    <property type="protein sequence ID" value="UTW08279.1"/>
    <property type="molecule type" value="Genomic_DNA"/>
</dbReference>
<gene>
    <name evidence="2" type="ORF">KDW96_02830</name>
</gene>
<proteinExistence type="predicted"/>
<dbReference type="RefSeq" id="WP_255838898.1">
    <property type="nucleotide sequence ID" value="NZ_CP073346.1"/>
</dbReference>
<name>A0ABY5H8D3_9PSED</name>
<evidence type="ECO:0000313" key="3">
    <source>
        <dbReference type="Proteomes" id="UP001059672"/>
    </source>
</evidence>
<dbReference type="SUPFAM" id="SSF58113">
    <property type="entry name" value="Apolipoprotein A-I"/>
    <property type="match status" value="1"/>
</dbReference>
<keyword evidence="3" id="KW-1185">Reference proteome</keyword>
<protein>
    <recommendedName>
        <fullName evidence="4">Coiled coil domain-containing protein</fullName>
    </recommendedName>
</protein>
<evidence type="ECO:0000313" key="2">
    <source>
        <dbReference type="EMBL" id="UTW08279.1"/>
    </source>
</evidence>
<dbReference type="Proteomes" id="UP001059672">
    <property type="component" value="Chromosome"/>
</dbReference>
<sequence>MSKKEAYEKKLQAQLDELSADIDKLKARAAQAEADSQLEYQKQLEDLREKRAAAQDKLENIKGSSEEAWEDIKAGADGALESLSAALKSASARFK</sequence>
<keyword evidence="1" id="KW-0175">Coiled coil</keyword>
<accession>A0ABY5H8D3</accession>
<evidence type="ECO:0000256" key="1">
    <source>
        <dbReference type="SAM" id="Coils"/>
    </source>
</evidence>
<organism evidence="2 3">
    <name type="scientific">Pseudomonas benzenivorans</name>
    <dbReference type="NCBI Taxonomy" id="556533"/>
    <lineage>
        <taxon>Bacteria</taxon>
        <taxon>Pseudomonadati</taxon>
        <taxon>Pseudomonadota</taxon>
        <taxon>Gammaproteobacteria</taxon>
        <taxon>Pseudomonadales</taxon>
        <taxon>Pseudomonadaceae</taxon>
        <taxon>Pseudomonas</taxon>
    </lineage>
</organism>
<reference evidence="2" key="1">
    <citation type="submission" date="2021-04" db="EMBL/GenBank/DDBJ databases">
        <title>Oceanospirillales bacteria with DddD are important DMSP degraders in coastal seawater.</title>
        <authorList>
            <person name="Liu J."/>
        </authorList>
    </citation>
    <scope>NUCLEOTIDE SEQUENCE</scope>
    <source>
        <strain evidence="2">D13-4</strain>
    </source>
</reference>
<evidence type="ECO:0008006" key="4">
    <source>
        <dbReference type="Google" id="ProtNLM"/>
    </source>
</evidence>
<feature type="coiled-coil region" evidence="1">
    <location>
        <begin position="1"/>
        <end position="64"/>
    </location>
</feature>